<dbReference type="EnsemblMetazoa" id="AALFPA23_002516.R2397">
    <property type="protein sequence ID" value="AALFPA23_002516.P2397"/>
    <property type="gene ID" value="AALFPA23_002516"/>
</dbReference>
<evidence type="ECO:0000313" key="2">
    <source>
        <dbReference type="EnsemblMetazoa" id="AALFPA23_002516.P2397"/>
    </source>
</evidence>
<dbReference type="InterPro" id="IPR008042">
    <property type="entry name" value="Retrotrans_Pao"/>
</dbReference>
<dbReference type="Gene3D" id="3.30.70.270">
    <property type="match status" value="1"/>
</dbReference>
<reference evidence="2" key="2">
    <citation type="submission" date="2025-05" db="UniProtKB">
        <authorList>
            <consortium name="EnsemblMetazoa"/>
        </authorList>
    </citation>
    <scope>IDENTIFICATION</scope>
    <source>
        <strain evidence="2">Foshan</strain>
    </source>
</reference>
<dbReference type="Proteomes" id="UP000069940">
    <property type="component" value="Unassembled WGS sequence"/>
</dbReference>
<evidence type="ECO:0000259" key="1">
    <source>
        <dbReference type="Pfam" id="PF00078"/>
    </source>
</evidence>
<dbReference type="GeneID" id="134284407"/>
<organism evidence="2 3">
    <name type="scientific">Aedes albopictus</name>
    <name type="common">Asian tiger mosquito</name>
    <name type="synonym">Stegomyia albopicta</name>
    <dbReference type="NCBI Taxonomy" id="7160"/>
    <lineage>
        <taxon>Eukaryota</taxon>
        <taxon>Metazoa</taxon>
        <taxon>Ecdysozoa</taxon>
        <taxon>Arthropoda</taxon>
        <taxon>Hexapoda</taxon>
        <taxon>Insecta</taxon>
        <taxon>Pterygota</taxon>
        <taxon>Neoptera</taxon>
        <taxon>Endopterygota</taxon>
        <taxon>Diptera</taxon>
        <taxon>Nematocera</taxon>
        <taxon>Culicoidea</taxon>
        <taxon>Culicidae</taxon>
        <taxon>Culicinae</taxon>
        <taxon>Aedini</taxon>
        <taxon>Aedes</taxon>
        <taxon>Stegomyia</taxon>
    </lineage>
</organism>
<proteinExistence type="predicted"/>
<keyword evidence="3" id="KW-1185">Reference proteome</keyword>
<dbReference type="PANTHER" id="PTHR47331">
    <property type="entry name" value="PHD-TYPE DOMAIN-CONTAINING PROTEIN"/>
    <property type="match status" value="1"/>
</dbReference>
<evidence type="ECO:0000313" key="3">
    <source>
        <dbReference type="Proteomes" id="UP000069940"/>
    </source>
</evidence>
<dbReference type="PANTHER" id="PTHR47331:SF5">
    <property type="entry name" value="RIBONUCLEASE H"/>
    <property type="match status" value="1"/>
</dbReference>
<sequence>MTLLDQELADKLGLSGPVTPLGLRWTGGTERCEKNSRVVDLHITGTHTNAQKFQLSGVRTVEELMLPYQSLDMEQMIQRYPHCCNLPIESYSHVRPQILIGSKHAAAGLVLKSKEGNLDEPIAVKTRLGWTIYGGCSTDESTNISHYSFHVCETDAQNDELLHQTVKEYFSLDSLGISKPGTKLLSTENQRAISLLQNLTKFNGKQYETGLLWRHDGTRLPDNKEMPLRRYFSLEKRMQNDFELATTLQNKMSEYQAKDYIRKLTNQELSNHYLRVWYLPIFPVFNPNKPGKIRIVWDGAATNFGVSLNSALITGPDQLCSLFAILLKFREHAVGVTGDIREMYHQVLINEEDQQCQRFFWKGENNEPQVYVMNVMTFGANCSPACAQYIKNVNAERFVSAFPEAVDIIVNKHYVDDAMFSTDTPEHATRLAREIRQIHSSGGFEIRNWVSNSPQVLRALHEDITEEKSMDLSTSPMATEKVLGMWWCTASDTFVYKIRWDRYEPDLLTGNLRPTKRQMLQILMSIFDPLGLIAHFLMYLKVLLQEVWRCGTQWDEKIEDTLFEKWRKWLQVLPQVESVKIPRWFRSVETPDSCVVQLHTFVDASETGMAATTFLRFSFNGTVVCTLAAAKTRVAPLKYHSIPRLELQSALIGARLAQTVADTLSYRINQRYYWTDSRDVLSWISSDHRRYSAFVAFRVSEILDTSGIKDWYWVPSKQNVADDGTKWQSQPDLSPESRWFVGPSFLYRCESEWPSPIVKCPPTDNELRHCFLAHHTHLDPLIDVTTFSSWRRLHNVIAFVHRFTTNCRLKAKKQTTTTGPLTMQELYHAEGLLFRQAQRDDYADEVLLLNKACSESQSNPLPKTSRLFKLSPWMDDRGVMRMRSRLTACQYITDETKKPVILPSHHPVTTLLITHYHKKFNHQNHEAIINEIRQ</sequence>
<dbReference type="InterPro" id="IPR043502">
    <property type="entry name" value="DNA/RNA_pol_sf"/>
</dbReference>
<protein>
    <recommendedName>
        <fullName evidence="1">Reverse transcriptase domain-containing protein</fullName>
    </recommendedName>
</protein>
<feature type="domain" description="Reverse transcriptase" evidence="1">
    <location>
        <begin position="291"/>
        <end position="447"/>
    </location>
</feature>
<dbReference type="InterPro" id="IPR000477">
    <property type="entry name" value="RT_dom"/>
</dbReference>
<accession>A0ABM1XSV2</accession>
<name>A0ABM1XSV2_AEDAL</name>
<dbReference type="CDD" id="cd01644">
    <property type="entry name" value="RT_pepA17"/>
    <property type="match status" value="1"/>
</dbReference>
<dbReference type="Pfam" id="PF05380">
    <property type="entry name" value="Peptidase_A17"/>
    <property type="match status" value="1"/>
</dbReference>
<dbReference type="Pfam" id="PF00078">
    <property type="entry name" value="RVT_1"/>
    <property type="match status" value="1"/>
</dbReference>
<dbReference type="SUPFAM" id="SSF56672">
    <property type="entry name" value="DNA/RNA polymerases"/>
    <property type="match status" value="1"/>
</dbReference>
<dbReference type="RefSeq" id="XP_062699205.1">
    <property type="nucleotide sequence ID" value="XM_062843221.1"/>
</dbReference>
<dbReference type="Gene3D" id="3.10.10.10">
    <property type="entry name" value="HIV Type 1 Reverse Transcriptase, subunit A, domain 1"/>
    <property type="match status" value="1"/>
</dbReference>
<dbReference type="InterPro" id="IPR043128">
    <property type="entry name" value="Rev_trsase/Diguanyl_cyclase"/>
</dbReference>
<reference evidence="3" key="1">
    <citation type="journal article" date="2015" name="Proc. Natl. Acad. Sci. U.S.A.">
        <title>Genome sequence of the Asian Tiger mosquito, Aedes albopictus, reveals insights into its biology, genetics, and evolution.</title>
        <authorList>
            <person name="Chen X.G."/>
            <person name="Jiang X."/>
            <person name="Gu J."/>
            <person name="Xu M."/>
            <person name="Wu Y."/>
            <person name="Deng Y."/>
            <person name="Zhang C."/>
            <person name="Bonizzoni M."/>
            <person name="Dermauw W."/>
            <person name="Vontas J."/>
            <person name="Armbruster P."/>
            <person name="Huang X."/>
            <person name="Yang Y."/>
            <person name="Zhang H."/>
            <person name="He W."/>
            <person name="Peng H."/>
            <person name="Liu Y."/>
            <person name="Wu K."/>
            <person name="Chen J."/>
            <person name="Lirakis M."/>
            <person name="Topalis P."/>
            <person name="Van Leeuwen T."/>
            <person name="Hall A.B."/>
            <person name="Jiang X."/>
            <person name="Thorpe C."/>
            <person name="Mueller R.L."/>
            <person name="Sun C."/>
            <person name="Waterhouse R.M."/>
            <person name="Yan G."/>
            <person name="Tu Z.J."/>
            <person name="Fang X."/>
            <person name="James A.A."/>
        </authorList>
    </citation>
    <scope>NUCLEOTIDE SEQUENCE [LARGE SCALE GENOMIC DNA]</scope>
    <source>
        <strain evidence="3">Foshan</strain>
    </source>
</reference>